<evidence type="ECO:0000313" key="2">
    <source>
        <dbReference type="Proteomes" id="UP000793456"/>
    </source>
</evidence>
<accession>A0ACD3RV87</accession>
<reference evidence="1" key="1">
    <citation type="submission" date="2018-11" db="EMBL/GenBank/DDBJ databases">
        <title>The sequence and de novo assembly of Larimichthys crocea genome using PacBio and Hi-C technologies.</title>
        <authorList>
            <person name="Xu P."/>
            <person name="Chen B."/>
            <person name="Zhou Z."/>
            <person name="Ke Q."/>
            <person name="Wu Y."/>
            <person name="Bai H."/>
            <person name="Pu F."/>
        </authorList>
    </citation>
    <scope>NUCLEOTIDE SEQUENCE</scope>
    <source>
        <tissue evidence="1">Muscle</tissue>
    </source>
</reference>
<evidence type="ECO:0000313" key="1">
    <source>
        <dbReference type="EMBL" id="TMS23073.1"/>
    </source>
</evidence>
<keyword evidence="2" id="KW-1185">Reference proteome</keyword>
<name>A0ACD3RV87_LARCR</name>
<comment type="caution">
    <text evidence="1">The sequence shown here is derived from an EMBL/GenBank/DDBJ whole genome shotgun (WGS) entry which is preliminary data.</text>
</comment>
<proteinExistence type="predicted"/>
<sequence>MCLSCHCLHPSVLTQHPLQHISIHLTLMHPHTTVHMTMQPPTSSTLTLTLTLHHRVPSLDRGESGLCQIIVYPRSPVSSTSCGSNVSSPLFFDGTLSERSGPSPRELVEEKHGYDSHICPLEVNESQYVNRQDSPEGLRSLPHKLRFKGPSGCNEGGELSPSSDIRHSGPPVATVGPNIQMRNHQQVGWESRTEGQTPWSREEACGGVGQQYQRPSCGYYNSTSLQYSRDTKYLTEDISLRSKISCLSQEVAQLKRLFSQQLLNKMA</sequence>
<organism evidence="1 2">
    <name type="scientific">Larimichthys crocea</name>
    <name type="common">Large yellow croaker</name>
    <name type="synonym">Pseudosciaena crocea</name>
    <dbReference type="NCBI Taxonomy" id="215358"/>
    <lineage>
        <taxon>Eukaryota</taxon>
        <taxon>Metazoa</taxon>
        <taxon>Chordata</taxon>
        <taxon>Craniata</taxon>
        <taxon>Vertebrata</taxon>
        <taxon>Euteleostomi</taxon>
        <taxon>Actinopterygii</taxon>
        <taxon>Neopterygii</taxon>
        <taxon>Teleostei</taxon>
        <taxon>Neoteleostei</taxon>
        <taxon>Acanthomorphata</taxon>
        <taxon>Eupercaria</taxon>
        <taxon>Sciaenidae</taxon>
        <taxon>Larimichthys</taxon>
    </lineage>
</organism>
<dbReference type="Proteomes" id="UP000793456">
    <property type="component" value="Chromosome I"/>
</dbReference>
<protein>
    <submittedName>
        <fullName evidence="1">Uncharacterized protein</fullName>
    </submittedName>
</protein>
<dbReference type="EMBL" id="CM011674">
    <property type="protein sequence ID" value="TMS23073.1"/>
    <property type="molecule type" value="Genomic_DNA"/>
</dbReference>
<gene>
    <name evidence="1" type="ORF">E3U43_008379</name>
</gene>